<comment type="caution">
    <text evidence="3">The sequence shown here is derived from an EMBL/GenBank/DDBJ whole genome shotgun (WGS) entry which is preliminary data.</text>
</comment>
<feature type="compositionally biased region" description="Polar residues" evidence="1">
    <location>
        <begin position="853"/>
        <end position="876"/>
    </location>
</feature>
<organism evidence="3 4">
    <name type="scientific">Platanthera zijinensis</name>
    <dbReference type="NCBI Taxonomy" id="2320716"/>
    <lineage>
        <taxon>Eukaryota</taxon>
        <taxon>Viridiplantae</taxon>
        <taxon>Streptophyta</taxon>
        <taxon>Embryophyta</taxon>
        <taxon>Tracheophyta</taxon>
        <taxon>Spermatophyta</taxon>
        <taxon>Magnoliopsida</taxon>
        <taxon>Liliopsida</taxon>
        <taxon>Asparagales</taxon>
        <taxon>Orchidaceae</taxon>
        <taxon>Orchidoideae</taxon>
        <taxon>Orchideae</taxon>
        <taxon>Orchidinae</taxon>
        <taxon>Platanthera</taxon>
    </lineage>
</organism>
<dbReference type="PANTHER" id="PTHR46445:SF3">
    <property type="entry name" value="RNA POLYMERASE II DEGRADATION FACTOR-LIKE PROTEIN (DUF1296)-RELATED"/>
    <property type="match status" value="1"/>
</dbReference>
<evidence type="ECO:0000313" key="3">
    <source>
        <dbReference type="EMBL" id="KAK8948412.1"/>
    </source>
</evidence>
<feature type="compositionally biased region" description="Low complexity" evidence="1">
    <location>
        <begin position="332"/>
        <end position="346"/>
    </location>
</feature>
<accession>A0AAP0BRM9</accession>
<feature type="compositionally biased region" description="Low complexity" evidence="1">
    <location>
        <begin position="138"/>
        <end position="151"/>
    </location>
</feature>
<name>A0AAP0BRM9_9ASPA</name>
<dbReference type="InterPro" id="IPR009060">
    <property type="entry name" value="UBA-like_sf"/>
</dbReference>
<feature type="compositionally biased region" description="Basic and acidic residues" evidence="1">
    <location>
        <begin position="69"/>
        <end position="91"/>
    </location>
</feature>
<feature type="region of interest" description="Disordered" evidence="1">
    <location>
        <begin position="61"/>
        <end position="191"/>
    </location>
</feature>
<evidence type="ECO:0000313" key="4">
    <source>
        <dbReference type="Proteomes" id="UP001418222"/>
    </source>
</evidence>
<feature type="region of interest" description="Disordered" evidence="1">
    <location>
        <begin position="845"/>
        <end position="876"/>
    </location>
</feature>
<feature type="region of interest" description="Disordered" evidence="1">
    <location>
        <begin position="327"/>
        <end position="361"/>
    </location>
</feature>
<feature type="region of interest" description="Disordered" evidence="1">
    <location>
        <begin position="1"/>
        <end position="20"/>
    </location>
</feature>
<evidence type="ECO:0000259" key="2">
    <source>
        <dbReference type="Pfam" id="PF06972"/>
    </source>
</evidence>
<dbReference type="SUPFAM" id="SSF46934">
    <property type="entry name" value="UBA-like"/>
    <property type="match status" value="1"/>
</dbReference>
<proteinExistence type="predicted"/>
<feature type="domain" description="GBF-interacting protein 1 N-terminal" evidence="2">
    <location>
        <begin position="24"/>
        <end position="82"/>
    </location>
</feature>
<evidence type="ECO:0000256" key="1">
    <source>
        <dbReference type="SAM" id="MobiDB-lite"/>
    </source>
</evidence>
<protein>
    <recommendedName>
        <fullName evidence="2">GBF-interacting protein 1 N-terminal domain-containing protein</fullName>
    </recommendedName>
</protein>
<dbReference type="AlphaFoldDB" id="A0AAP0BRM9"/>
<dbReference type="PANTHER" id="PTHR46445">
    <property type="entry name" value="RNA POLYMERASE II DEGRADATION FACTOR-LIKE PROTEIN (DUF1296)"/>
    <property type="match status" value="1"/>
</dbReference>
<dbReference type="Proteomes" id="UP001418222">
    <property type="component" value="Unassembled WGS sequence"/>
</dbReference>
<dbReference type="InterPro" id="IPR009719">
    <property type="entry name" value="GIP1_N"/>
</dbReference>
<dbReference type="EMBL" id="JBBWWQ010000004">
    <property type="protein sequence ID" value="KAK8948412.1"/>
    <property type="molecule type" value="Genomic_DNA"/>
</dbReference>
<keyword evidence="4" id="KW-1185">Reference proteome</keyword>
<reference evidence="3 4" key="1">
    <citation type="journal article" date="2022" name="Nat. Plants">
        <title>Genomes of leafy and leafless Platanthera orchids illuminate the evolution of mycoheterotrophy.</title>
        <authorList>
            <person name="Li M.H."/>
            <person name="Liu K.W."/>
            <person name="Li Z."/>
            <person name="Lu H.C."/>
            <person name="Ye Q.L."/>
            <person name="Zhang D."/>
            <person name="Wang J.Y."/>
            <person name="Li Y.F."/>
            <person name="Zhong Z.M."/>
            <person name="Liu X."/>
            <person name="Yu X."/>
            <person name="Liu D.K."/>
            <person name="Tu X.D."/>
            <person name="Liu B."/>
            <person name="Hao Y."/>
            <person name="Liao X.Y."/>
            <person name="Jiang Y.T."/>
            <person name="Sun W.H."/>
            <person name="Chen J."/>
            <person name="Chen Y.Q."/>
            <person name="Ai Y."/>
            <person name="Zhai J.W."/>
            <person name="Wu S.S."/>
            <person name="Zhou Z."/>
            <person name="Hsiao Y.Y."/>
            <person name="Wu W.L."/>
            <person name="Chen Y.Y."/>
            <person name="Lin Y.F."/>
            <person name="Hsu J.L."/>
            <person name="Li C.Y."/>
            <person name="Wang Z.W."/>
            <person name="Zhao X."/>
            <person name="Zhong W.Y."/>
            <person name="Ma X.K."/>
            <person name="Ma L."/>
            <person name="Huang J."/>
            <person name="Chen G.Z."/>
            <person name="Huang M.Z."/>
            <person name="Huang L."/>
            <person name="Peng D.H."/>
            <person name="Luo Y.B."/>
            <person name="Zou S.Q."/>
            <person name="Chen S.P."/>
            <person name="Lan S."/>
            <person name="Tsai W.C."/>
            <person name="Van de Peer Y."/>
            <person name="Liu Z.J."/>
        </authorList>
    </citation>
    <scope>NUCLEOTIDE SEQUENCE [LARGE SCALE GENOMIC DNA]</scope>
    <source>
        <strain evidence="3">Lor287</strain>
    </source>
</reference>
<dbReference type="Pfam" id="PF06972">
    <property type="entry name" value="GIP1_N"/>
    <property type="match status" value="1"/>
</dbReference>
<feature type="region of interest" description="Disordered" evidence="1">
    <location>
        <begin position="468"/>
        <end position="500"/>
    </location>
</feature>
<feature type="compositionally biased region" description="Polar residues" evidence="1">
    <location>
        <begin position="111"/>
        <end position="123"/>
    </location>
</feature>
<gene>
    <name evidence="3" type="ORF">KSP39_PZI005293</name>
</gene>
<feature type="compositionally biased region" description="Polar residues" evidence="1">
    <location>
        <begin position="157"/>
        <end position="189"/>
    </location>
</feature>
<feature type="compositionally biased region" description="Gly residues" evidence="1">
    <location>
        <begin position="1"/>
        <end position="10"/>
    </location>
</feature>
<sequence length="876" mass="94002">MNGGGGGGVVGSTRGNGAVTAAGIPAGVKKIVQSLKEIVNLPDQEIYATLKECGMDPSEAVQRLLTQDSFHEVKSKREKKKETKEPPDSRSRTINSTSSRGVRGTSDRGPRTTSIQSSSNTGYGVNHGKAAQKKDDGAGSAPSSKFASSFPVDRRSTITSENASTENQWQATSTASGISINSQPSSGYQHTWPAMPGHFSMADIVKMGRPQGRLPATSTVAGHVSHNQFSSDTSDKYSVDPVQSSELDEGVHSSQILHQQTGDMDAEPRTIMNEHASDDDWSYVNQSNSGIISTILETSGSAVTYADSSAAALVTEEAQLHLHDDEAPELDQSPNSESVPESQSVSEGEIDVNLSEDKSEIDDDSLQNMNSYLSQRHLFEQQEVDDANEEISSAAANLQNLRLQKDDLAAPSLEDNPAVIIPRHLQVTNADCSHLSFGSFGSGICTFSGSLQQKPLHQSSEATMVAGDVPSLDHSETRNSNYYDNDELKSQITEDTVSRGVMNNMKYDMSSASEPELSRDDTVSSSHEIQYNFPSLSGYGTSTSAQQSTAAFSPPQTNIQMQNHASLSALMQPYTSSLQSSLLAPTLQPLRDMDLPFSSLLANQPLSTKHSATTSVNGPAISMHEPKLSAYSTLQQVPQSSAGSNALSGHAIPQHLPINPYSQATLPLGPFTNVISYPFLPQSYTYLPSAAFPQAYTSNGPFHQSTSAVHNAGLKYSLPQYKSSLSVPSLQQPAAASSGYGNYGGSANIPGNFVLNPSTTSTSTTLGFDETLNSQKEGAHYLHLQQNESSPMWVHGGGSRTISSLPPNTFYGYQGQNQLNNFRQAQQPAHYGPMGYLNLYQNQVGGQSHEHQQNPGEANSQGNPSQPSHQIWQHGY</sequence>